<dbReference type="GO" id="GO:0046975">
    <property type="term" value="F:histone H3K36 methyltransferase activity"/>
    <property type="evidence" value="ECO:0007669"/>
    <property type="project" value="TreeGrafter"/>
</dbReference>
<keyword evidence="1" id="KW-1133">Transmembrane helix</keyword>
<dbReference type="GO" id="GO:0042800">
    <property type="term" value="F:histone H3K4 methyltransferase activity"/>
    <property type="evidence" value="ECO:0007669"/>
    <property type="project" value="TreeGrafter"/>
</dbReference>
<keyword evidence="1" id="KW-0812">Transmembrane</keyword>
<feature type="transmembrane region" description="Helical" evidence="1">
    <location>
        <begin position="115"/>
        <end position="133"/>
    </location>
</feature>
<dbReference type="PANTHER" id="PTHR46060:SF2">
    <property type="entry name" value="HISTONE-LYSINE N-METHYLTRANSFERASE SETMAR"/>
    <property type="match status" value="1"/>
</dbReference>
<dbReference type="InterPro" id="IPR001888">
    <property type="entry name" value="Transposase_1"/>
</dbReference>
<dbReference type="Gene3D" id="3.30.420.10">
    <property type="entry name" value="Ribonuclease H-like superfamily/Ribonuclease H"/>
    <property type="match status" value="1"/>
</dbReference>
<dbReference type="Pfam" id="PF01359">
    <property type="entry name" value="Transposase_1"/>
    <property type="match status" value="1"/>
</dbReference>
<dbReference type="GO" id="GO:0006303">
    <property type="term" value="P:double-strand break repair via nonhomologous end joining"/>
    <property type="evidence" value="ECO:0007669"/>
    <property type="project" value="TreeGrafter"/>
</dbReference>
<keyword evidence="1" id="KW-0472">Membrane</keyword>
<dbReference type="WBParaSite" id="SPAL_0001537500.1">
    <property type="protein sequence ID" value="SPAL_0001537500.1"/>
    <property type="gene ID" value="SPAL_0001537500"/>
</dbReference>
<dbReference type="GO" id="GO:0003697">
    <property type="term" value="F:single-stranded DNA binding"/>
    <property type="evidence" value="ECO:0007669"/>
    <property type="project" value="TreeGrafter"/>
</dbReference>
<protein>
    <submittedName>
        <fullName evidence="3">Mariner Mos1 transposase</fullName>
    </submittedName>
</protein>
<dbReference type="InterPro" id="IPR052709">
    <property type="entry name" value="Transposase-MT_Hybrid"/>
</dbReference>
<dbReference type="Proteomes" id="UP000046392">
    <property type="component" value="Unplaced"/>
</dbReference>
<evidence type="ECO:0000256" key="1">
    <source>
        <dbReference type="SAM" id="Phobius"/>
    </source>
</evidence>
<dbReference type="InterPro" id="IPR036397">
    <property type="entry name" value="RNaseH_sf"/>
</dbReference>
<dbReference type="GO" id="GO:0000793">
    <property type="term" value="C:condensed chromosome"/>
    <property type="evidence" value="ECO:0007669"/>
    <property type="project" value="TreeGrafter"/>
</dbReference>
<dbReference type="STRING" id="174720.A0A0N5CBW3"/>
<dbReference type="GO" id="GO:0044774">
    <property type="term" value="P:mitotic DNA integrity checkpoint signaling"/>
    <property type="evidence" value="ECO:0007669"/>
    <property type="project" value="TreeGrafter"/>
</dbReference>
<dbReference type="PANTHER" id="PTHR46060">
    <property type="entry name" value="MARINER MOS1 TRANSPOSASE-LIKE PROTEIN"/>
    <property type="match status" value="1"/>
</dbReference>
<organism evidence="2 3">
    <name type="scientific">Strongyloides papillosus</name>
    <name type="common">Intestinal threadworm</name>
    <dbReference type="NCBI Taxonomy" id="174720"/>
    <lineage>
        <taxon>Eukaryota</taxon>
        <taxon>Metazoa</taxon>
        <taxon>Ecdysozoa</taxon>
        <taxon>Nematoda</taxon>
        <taxon>Chromadorea</taxon>
        <taxon>Rhabditida</taxon>
        <taxon>Tylenchina</taxon>
        <taxon>Panagrolaimomorpha</taxon>
        <taxon>Strongyloidoidea</taxon>
        <taxon>Strongyloididae</taxon>
        <taxon>Strongyloides</taxon>
    </lineage>
</organism>
<proteinExistence type="predicted"/>
<name>A0A0N5CBW3_STREA</name>
<dbReference type="GO" id="GO:0003690">
    <property type="term" value="F:double-stranded DNA binding"/>
    <property type="evidence" value="ECO:0007669"/>
    <property type="project" value="TreeGrafter"/>
</dbReference>
<dbReference type="GO" id="GO:0000014">
    <property type="term" value="F:single-stranded DNA endodeoxyribonuclease activity"/>
    <property type="evidence" value="ECO:0007669"/>
    <property type="project" value="TreeGrafter"/>
</dbReference>
<accession>A0A0N5CBW3</accession>
<dbReference type="GO" id="GO:0031297">
    <property type="term" value="P:replication fork processing"/>
    <property type="evidence" value="ECO:0007669"/>
    <property type="project" value="TreeGrafter"/>
</dbReference>
<dbReference type="GO" id="GO:0044547">
    <property type="term" value="F:DNA topoisomerase binding"/>
    <property type="evidence" value="ECO:0007669"/>
    <property type="project" value="TreeGrafter"/>
</dbReference>
<keyword evidence="2" id="KW-1185">Reference proteome</keyword>
<evidence type="ECO:0000313" key="3">
    <source>
        <dbReference type="WBParaSite" id="SPAL_0001537500.1"/>
    </source>
</evidence>
<sequence length="135" mass="16035">MDLYDNRKRSWQYVNKNEAQKNFLKPSQNQKKVMLSVWWSSLGIIHHKFFKPGETITGEINCQELAELNKKLKKIRTALTNKSSPILLHDNARCHVSKKNFKKLYELNYEILPHFPYSPISLLLISIFSNIWIRF</sequence>
<dbReference type="GO" id="GO:0000729">
    <property type="term" value="P:DNA double-strand break processing"/>
    <property type="evidence" value="ECO:0007669"/>
    <property type="project" value="TreeGrafter"/>
</dbReference>
<reference evidence="3" key="1">
    <citation type="submission" date="2017-02" db="UniProtKB">
        <authorList>
            <consortium name="WormBaseParasite"/>
        </authorList>
    </citation>
    <scope>IDENTIFICATION</scope>
</reference>
<dbReference type="AlphaFoldDB" id="A0A0N5CBW3"/>
<dbReference type="GO" id="GO:0015074">
    <property type="term" value="P:DNA integration"/>
    <property type="evidence" value="ECO:0007669"/>
    <property type="project" value="TreeGrafter"/>
</dbReference>
<dbReference type="GO" id="GO:0035861">
    <property type="term" value="C:site of double-strand break"/>
    <property type="evidence" value="ECO:0007669"/>
    <property type="project" value="TreeGrafter"/>
</dbReference>
<dbReference type="GO" id="GO:0005634">
    <property type="term" value="C:nucleus"/>
    <property type="evidence" value="ECO:0007669"/>
    <property type="project" value="TreeGrafter"/>
</dbReference>
<evidence type="ECO:0000313" key="2">
    <source>
        <dbReference type="Proteomes" id="UP000046392"/>
    </source>
</evidence>